<dbReference type="EMBL" id="LKCW01000159">
    <property type="protein sequence ID" value="KPM37624.1"/>
    <property type="molecule type" value="Genomic_DNA"/>
</dbReference>
<evidence type="ECO:0000313" key="2">
    <source>
        <dbReference type="EMBL" id="KPM37624.1"/>
    </source>
</evidence>
<keyword evidence="1" id="KW-1133">Transmembrane helix</keyword>
<keyword evidence="1" id="KW-0472">Membrane</keyword>
<organism evidence="2 3">
    <name type="scientific">Neonectria ditissima</name>
    <dbReference type="NCBI Taxonomy" id="78410"/>
    <lineage>
        <taxon>Eukaryota</taxon>
        <taxon>Fungi</taxon>
        <taxon>Dikarya</taxon>
        <taxon>Ascomycota</taxon>
        <taxon>Pezizomycotina</taxon>
        <taxon>Sordariomycetes</taxon>
        <taxon>Hypocreomycetidae</taxon>
        <taxon>Hypocreales</taxon>
        <taxon>Nectriaceae</taxon>
        <taxon>Neonectria</taxon>
    </lineage>
</organism>
<dbReference type="STRING" id="78410.A0A0P7BAQ2"/>
<name>A0A0P7BAQ2_9HYPO</name>
<gene>
    <name evidence="2" type="ORF">AK830_g8932</name>
</gene>
<dbReference type="PANTHER" id="PTHR34414">
    <property type="entry name" value="HET DOMAIN-CONTAINING PROTEIN-RELATED"/>
    <property type="match status" value="1"/>
</dbReference>
<evidence type="ECO:0000256" key="1">
    <source>
        <dbReference type="SAM" id="Phobius"/>
    </source>
</evidence>
<dbReference type="InterPro" id="IPR046536">
    <property type="entry name" value="DUF6601"/>
</dbReference>
<dbReference type="Proteomes" id="UP000050424">
    <property type="component" value="Unassembled WGS sequence"/>
</dbReference>
<protein>
    <submittedName>
        <fullName evidence="2">Uncharacterized protein</fullName>
    </submittedName>
</protein>
<feature type="transmembrane region" description="Helical" evidence="1">
    <location>
        <begin position="261"/>
        <end position="289"/>
    </location>
</feature>
<feature type="transmembrane region" description="Helical" evidence="1">
    <location>
        <begin position="225"/>
        <end position="249"/>
    </location>
</feature>
<sequence length="310" mass="35666">MHAKDDRVLNYLRREFHALVLEQLAPHLWFFANKSGSHIDSLHQQLIKKRNIVIAEDPGLHLVWHDDIIYLKPIPDYVLSPAFWDERLIPRSNTRSSEVPGNNGSSSSSLVEEAFAKQLSDVRRSIIGLLRSYAWLIQHRSDFMLAQRESLIPEHLEPLRFEAFIAPFRAVPDAAVTQRYHFGQLRLSRLHWLTRIVQPDSGTGKKRWYYYETRWTAGHYVRDSLAILATFFAIFSIALSGMQVALSAYTFETWTPVIHVFWVLSIVSVILCIFVGLVWVLALAAVLLYQAQFGIMRKLREGKRKLAAAG</sequence>
<keyword evidence="3" id="KW-1185">Reference proteome</keyword>
<dbReference type="PANTHER" id="PTHR34414:SF1">
    <property type="entry name" value="SUBTILISIN-LIKE SERINE PROTEASE"/>
    <property type="match status" value="1"/>
</dbReference>
<dbReference type="OrthoDB" id="5086500at2759"/>
<evidence type="ECO:0000313" key="3">
    <source>
        <dbReference type="Proteomes" id="UP000050424"/>
    </source>
</evidence>
<keyword evidence="1" id="KW-0812">Transmembrane</keyword>
<dbReference type="Pfam" id="PF20246">
    <property type="entry name" value="DUF6601"/>
    <property type="match status" value="1"/>
</dbReference>
<dbReference type="AlphaFoldDB" id="A0A0P7BAQ2"/>
<proteinExistence type="predicted"/>
<comment type="caution">
    <text evidence="2">The sequence shown here is derived from an EMBL/GenBank/DDBJ whole genome shotgun (WGS) entry which is preliminary data.</text>
</comment>
<accession>A0A0P7BAQ2</accession>
<reference evidence="2 3" key="1">
    <citation type="submission" date="2015-09" db="EMBL/GenBank/DDBJ databases">
        <title>Draft genome of a European isolate of the apple canker pathogen Neonectria ditissima.</title>
        <authorList>
            <person name="Gomez-Cortecero A."/>
            <person name="Harrison R.J."/>
            <person name="Armitage A.D."/>
        </authorList>
    </citation>
    <scope>NUCLEOTIDE SEQUENCE [LARGE SCALE GENOMIC DNA]</scope>
    <source>
        <strain evidence="2 3">R09/05</strain>
    </source>
</reference>